<accession>A0A6M0ID04</accession>
<keyword evidence="1" id="KW-0472">Membrane</keyword>
<evidence type="ECO:0008006" key="4">
    <source>
        <dbReference type="Google" id="ProtNLM"/>
    </source>
</evidence>
<sequence length="447" mass="51403">MVTPLRLLWLITSATAYIIIAYTISRQQFDWLIVLLTGLFLWYWWVLTLDQHGRGVGGEGNRFLFSAAILFRLALLFAMPRLSDDVYRFVWDGRLLSHGFNPYLYLPNSIVNTKIAQLANLYGDLFRHLNSPAYFTVYPPLNQILFGVAARLSSNSLFWNVVWLRVPILLSDIGSLWLLTKLLRQLGRSPNLALLYGLNPLVILELTGNLHFEAVMIFFTLLAAWWLLQDNQSWLSVLKSAGALALAIGSKLLPLVLLPIIVRWLGWRKGIVYAILTGLFTIVQFVSFASLELVQNIFSSVNLYFQKFEFNASIYYVLRAIGYWFKGYNAIGFIGFWLSVTTTLSMLWISFRWRTVSIPAQVLAVLTLYFAFATTVHPWYITTLVAAAVFTRFRYPLVWSALIPLSYCTYRAVPYQENLWLTAIEYSVVFAFLVAEIRRRSEKMLAR</sequence>
<name>A0A6M0ID04_9BACT</name>
<evidence type="ECO:0000313" key="3">
    <source>
        <dbReference type="Proteomes" id="UP000477386"/>
    </source>
</evidence>
<feature type="transmembrane region" description="Helical" evidence="1">
    <location>
        <begin position="330"/>
        <end position="351"/>
    </location>
</feature>
<feature type="transmembrane region" description="Helical" evidence="1">
    <location>
        <begin position="240"/>
        <end position="262"/>
    </location>
</feature>
<dbReference type="AlphaFoldDB" id="A0A6M0ID04"/>
<dbReference type="Proteomes" id="UP000477386">
    <property type="component" value="Unassembled WGS sequence"/>
</dbReference>
<dbReference type="Pfam" id="PF26314">
    <property type="entry name" value="MptA_B_family"/>
    <property type="match status" value="1"/>
</dbReference>
<evidence type="ECO:0000256" key="1">
    <source>
        <dbReference type="SAM" id="Phobius"/>
    </source>
</evidence>
<feature type="transmembrane region" description="Helical" evidence="1">
    <location>
        <begin position="31"/>
        <end position="49"/>
    </location>
</feature>
<keyword evidence="3" id="KW-1185">Reference proteome</keyword>
<feature type="transmembrane region" description="Helical" evidence="1">
    <location>
        <begin position="7"/>
        <end position="25"/>
    </location>
</feature>
<feature type="transmembrane region" description="Helical" evidence="1">
    <location>
        <begin position="419"/>
        <end position="437"/>
    </location>
</feature>
<comment type="caution">
    <text evidence="2">The sequence shown here is derived from an EMBL/GenBank/DDBJ whole genome shotgun (WGS) entry which is preliminary data.</text>
</comment>
<evidence type="ECO:0000313" key="2">
    <source>
        <dbReference type="EMBL" id="NEU65707.1"/>
    </source>
</evidence>
<proteinExistence type="predicted"/>
<keyword evidence="1" id="KW-1133">Transmembrane helix</keyword>
<dbReference type="EMBL" id="JAAGNZ010000001">
    <property type="protein sequence ID" value="NEU65707.1"/>
    <property type="molecule type" value="Genomic_DNA"/>
</dbReference>
<feature type="transmembrane region" description="Helical" evidence="1">
    <location>
        <begin position="271"/>
        <end position="291"/>
    </location>
</feature>
<protein>
    <recommendedName>
        <fullName evidence="4">DUF2029 domain-containing protein</fullName>
    </recommendedName>
</protein>
<feature type="transmembrane region" description="Helical" evidence="1">
    <location>
        <begin position="363"/>
        <end position="390"/>
    </location>
</feature>
<reference evidence="2 3" key="1">
    <citation type="submission" date="2020-02" db="EMBL/GenBank/DDBJ databases">
        <title>Draft genome sequence of two Spirosoma agri KCTC 52727 and Spirosoma terrae KCTC 52035.</title>
        <authorList>
            <person name="Rojas J."/>
            <person name="Ambika Manirajan B."/>
            <person name="Ratering S."/>
            <person name="Suarez C."/>
            <person name="Schnell S."/>
        </authorList>
    </citation>
    <scope>NUCLEOTIDE SEQUENCE [LARGE SCALE GENOMIC DNA]</scope>
    <source>
        <strain evidence="2 3">KCTC 52727</strain>
    </source>
</reference>
<feature type="transmembrane region" description="Helical" evidence="1">
    <location>
        <begin position="201"/>
        <end position="228"/>
    </location>
</feature>
<feature type="transmembrane region" description="Helical" evidence="1">
    <location>
        <begin position="61"/>
        <end position="79"/>
    </location>
</feature>
<gene>
    <name evidence="2" type="ORF">GK091_02355</name>
</gene>
<keyword evidence="1" id="KW-0812">Transmembrane</keyword>
<organism evidence="2 3">
    <name type="scientific">Spirosoma agri</name>
    <dbReference type="NCBI Taxonomy" id="1987381"/>
    <lineage>
        <taxon>Bacteria</taxon>
        <taxon>Pseudomonadati</taxon>
        <taxon>Bacteroidota</taxon>
        <taxon>Cytophagia</taxon>
        <taxon>Cytophagales</taxon>
        <taxon>Cytophagaceae</taxon>
        <taxon>Spirosoma</taxon>
    </lineage>
</organism>